<sequence>MFYPVIQHILTNLTGGVSLPVEYPVAASQNTSSGEQFVVDSIAHRLRRCPHQKYALFGYSQGATLILNVLRQLSPPALESIKLVILVGNPFYMPGKSSNVNATAQHHEKALLGMFAEKAIASNRTTQLLKEMDQSGNVLDYCLAVSISRYPCLFTS</sequence>
<dbReference type="PANTHER" id="PTHR33630:SF9">
    <property type="entry name" value="CUTINASE 4"/>
    <property type="match status" value="1"/>
</dbReference>
<keyword evidence="4" id="KW-1185">Reference proteome</keyword>
<gene>
    <name evidence="3" type="ORF">NFIA_113670</name>
</gene>
<dbReference type="OrthoDB" id="2586582at2759"/>
<dbReference type="Gene3D" id="3.40.50.1820">
    <property type="entry name" value="alpha/beta hydrolase"/>
    <property type="match status" value="1"/>
</dbReference>
<organism evidence="3 4">
    <name type="scientific">Neosartorya fischeri (strain ATCC 1020 / DSM 3700 / CBS 544.65 / FGSC A1164 / JCM 1740 / NRRL 181 / WB 181)</name>
    <name type="common">Aspergillus fischerianus</name>
    <dbReference type="NCBI Taxonomy" id="331117"/>
    <lineage>
        <taxon>Eukaryota</taxon>
        <taxon>Fungi</taxon>
        <taxon>Dikarya</taxon>
        <taxon>Ascomycota</taxon>
        <taxon>Pezizomycotina</taxon>
        <taxon>Eurotiomycetes</taxon>
        <taxon>Eurotiomycetidae</taxon>
        <taxon>Eurotiales</taxon>
        <taxon>Aspergillaceae</taxon>
        <taxon>Aspergillus</taxon>
        <taxon>Aspergillus subgen. Fumigati</taxon>
    </lineage>
</organism>
<protein>
    <recommendedName>
        <fullName evidence="5">Serine hydrolase FSH domain-containing protein</fullName>
    </recommendedName>
</protein>
<evidence type="ECO:0000256" key="2">
    <source>
        <dbReference type="ARBA" id="ARBA00023157"/>
    </source>
</evidence>
<dbReference type="Pfam" id="PF01083">
    <property type="entry name" value="Cutinase"/>
    <property type="match status" value="1"/>
</dbReference>
<dbReference type="RefSeq" id="XP_001262733.1">
    <property type="nucleotide sequence ID" value="XM_001262732.1"/>
</dbReference>
<dbReference type="Proteomes" id="UP000006702">
    <property type="component" value="Unassembled WGS sequence"/>
</dbReference>
<dbReference type="InterPro" id="IPR000675">
    <property type="entry name" value="Cutinase/axe"/>
</dbReference>
<dbReference type="AlphaFoldDB" id="A1D8X5"/>
<dbReference type="HOGENOM" id="CLU_040058_6_2_1"/>
<dbReference type="PANTHER" id="PTHR33630">
    <property type="entry name" value="CUTINASE RV1984C-RELATED-RELATED"/>
    <property type="match status" value="1"/>
</dbReference>
<evidence type="ECO:0000256" key="1">
    <source>
        <dbReference type="ARBA" id="ARBA00022801"/>
    </source>
</evidence>
<evidence type="ECO:0000313" key="3">
    <source>
        <dbReference type="EMBL" id="EAW20836.1"/>
    </source>
</evidence>
<dbReference type="GO" id="GO:0052689">
    <property type="term" value="F:carboxylic ester hydrolase activity"/>
    <property type="evidence" value="ECO:0007669"/>
    <property type="project" value="UniProtKB-ARBA"/>
</dbReference>
<dbReference type="eggNOG" id="ENOG502RW8H">
    <property type="taxonomic scope" value="Eukaryota"/>
</dbReference>
<keyword evidence="1" id="KW-0378">Hydrolase</keyword>
<reference evidence="4" key="1">
    <citation type="journal article" date="2008" name="PLoS Genet.">
        <title>Genomic islands in the pathogenic filamentous fungus Aspergillus fumigatus.</title>
        <authorList>
            <person name="Fedorova N.D."/>
            <person name="Khaldi N."/>
            <person name="Joardar V.S."/>
            <person name="Maiti R."/>
            <person name="Amedeo P."/>
            <person name="Anderson M.J."/>
            <person name="Crabtree J."/>
            <person name="Silva J.C."/>
            <person name="Badger J.H."/>
            <person name="Albarraq A."/>
            <person name="Angiuoli S."/>
            <person name="Bussey H."/>
            <person name="Bowyer P."/>
            <person name="Cotty P.J."/>
            <person name="Dyer P.S."/>
            <person name="Egan A."/>
            <person name="Galens K."/>
            <person name="Fraser-Liggett C.M."/>
            <person name="Haas B.J."/>
            <person name="Inman J.M."/>
            <person name="Kent R."/>
            <person name="Lemieux S."/>
            <person name="Malavazi I."/>
            <person name="Orvis J."/>
            <person name="Roemer T."/>
            <person name="Ronning C.M."/>
            <person name="Sundaram J.P."/>
            <person name="Sutton G."/>
            <person name="Turner G."/>
            <person name="Venter J.C."/>
            <person name="White O.R."/>
            <person name="Whitty B.R."/>
            <person name="Youngman P."/>
            <person name="Wolfe K.H."/>
            <person name="Goldman G.H."/>
            <person name="Wortman J.R."/>
            <person name="Jiang B."/>
            <person name="Denning D.W."/>
            <person name="Nierman W.C."/>
        </authorList>
    </citation>
    <scope>NUCLEOTIDE SEQUENCE [LARGE SCALE GENOMIC DNA]</scope>
    <source>
        <strain evidence="4">ATCC 1020 / DSM 3700 / CBS 544.65 / FGSC A1164 / JCM 1740 / NRRL 181 / WB 181</strain>
    </source>
</reference>
<dbReference type="SUPFAM" id="SSF53474">
    <property type="entry name" value="alpha/beta-Hydrolases"/>
    <property type="match status" value="1"/>
</dbReference>
<name>A1D8X5_NEOFI</name>
<keyword evidence="2" id="KW-1015">Disulfide bond</keyword>
<dbReference type="VEuPathDB" id="FungiDB:NFIA_113670"/>
<evidence type="ECO:0000313" key="4">
    <source>
        <dbReference type="Proteomes" id="UP000006702"/>
    </source>
</evidence>
<dbReference type="InterPro" id="IPR029058">
    <property type="entry name" value="AB_hydrolase_fold"/>
</dbReference>
<evidence type="ECO:0008006" key="5">
    <source>
        <dbReference type="Google" id="ProtNLM"/>
    </source>
</evidence>
<accession>A1D8X5</accession>
<dbReference type="KEGG" id="nfi:NFIA_113670"/>
<proteinExistence type="predicted"/>
<dbReference type="GeneID" id="4589467"/>
<dbReference type="EMBL" id="DS027692">
    <property type="protein sequence ID" value="EAW20836.1"/>
    <property type="molecule type" value="Genomic_DNA"/>
</dbReference>